<dbReference type="SUPFAM" id="SSF52540">
    <property type="entry name" value="P-loop containing nucleoside triphosphate hydrolases"/>
    <property type="match status" value="1"/>
</dbReference>
<dbReference type="EMBL" id="CP133772">
    <property type="protein sequence ID" value="WYX99820.1"/>
    <property type="molecule type" value="Genomic_DNA"/>
</dbReference>
<dbReference type="InterPro" id="IPR027417">
    <property type="entry name" value="P-loop_NTPase"/>
</dbReference>
<dbReference type="Proteomes" id="UP001451606">
    <property type="component" value="Chromosome"/>
</dbReference>
<organism evidence="1 2">
    <name type="scientific">Oxyplasma meridianum</name>
    <dbReference type="NCBI Taxonomy" id="3073602"/>
    <lineage>
        <taxon>Archaea</taxon>
        <taxon>Methanobacteriati</taxon>
        <taxon>Thermoplasmatota</taxon>
        <taxon>Thermoplasmata</taxon>
        <taxon>Thermoplasmatales</taxon>
        <taxon>Thermoplasmataceae</taxon>
        <taxon>Oxyplasma</taxon>
    </lineage>
</organism>
<evidence type="ECO:0000313" key="1">
    <source>
        <dbReference type="EMBL" id="WYX99820.1"/>
    </source>
</evidence>
<protein>
    <recommendedName>
        <fullName evidence="3">ATPase AAA-type core domain-containing protein</fullName>
    </recommendedName>
</protein>
<dbReference type="RefSeq" id="WP_393971780.1">
    <property type="nucleotide sequence ID" value="NZ_CP133772.1"/>
</dbReference>
<dbReference type="KEGG" id="omr:OXIME_000364"/>
<sequence>MVGNILALSFSPLLVILDEPFDNVDQERRHKLLDHLINMKATILLNTHEFDLLPRMSGWSIYFMIEGKLFGKFKADQIKRLYINKGEVEGNIAVMQTSFGKFSITENSGTIPIANVRNFNSIFDEVA</sequence>
<dbReference type="CDD" id="cd00267">
    <property type="entry name" value="ABC_ATPase"/>
    <property type="match status" value="1"/>
</dbReference>
<accession>A0AAX4NEB1</accession>
<gene>
    <name evidence="1" type="ORF">OXIME_000364</name>
</gene>
<proteinExistence type="predicted"/>
<evidence type="ECO:0008006" key="3">
    <source>
        <dbReference type="Google" id="ProtNLM"/>
    </source>
</evidence>
<dbReference type="AlphaFoldDB" id="A0AAX4NEB1"/>
<name>A0AAX4NEB1_9ARCH</name>
<keyword evidence="2" id="KW-1185">Reference proteome</keyword>
<dbReference type="GeneID" id="95967088"/>
<dbReference type="Gene3D" id="3.40.50.300">
    <property type="entry name" value="P-loop containing nucleotide triphosphate hydrolases"/>
    <property type="match status" value="1"/>
</dbReference>
<reference evidence="1 2" key="1">
    <citation type="submission" date="2023-09" db="EMBL/GenBank/DDBJ databases">
        <authorList>
            <person name="Golyshina O.V."/>
            <person name="Lunev E.A."/>
            <person name="Bargiela R."/>
            <person name="Gaines M.C."/>
            <person name="Daum B."/>
            <person name="Bale N.J."/>
            <person name="Koenen M."/>
            <person name="Sinninghe Damst J.S."/>
            <person name="Yakimov M."/>
            <person name="Golyshin P.N."/>
        </authorList>
    </citation>
    <scope>NUCLEOTIDE SEQUENCE [LARGE SCALE GENOMIC DNA]</scope>
    <source>
        <strain evidence="1 2">M1</strain>
    </source>
</reference>
<evidence type="ECO:0000313" key="2">
    <source>
        <dbReference type="Proteomes" id="UP001451606"/>
    </source>
</evidence>